<dbReference type="Proteomes" id="UP001295444">
    <property type="component" value="Chromosome 01"/>
</dbReference>
<protein>
    <submittedName>
        <fullName evidence="1">Uncharacterized protein</fullName>
    </submittedName>
</protein>
<proteinExistence type="predicted"/>
<dbReference type="EMBL" id="OW240912">
    <property type="protein sequence ID" value="CAH2224599.1"/>
    <property type="molecule type" value="Genomic_DNA"/>
</dbReference>
<gene>
    <name evidence="1" type="ORF">PECUL_23A048971</name>
</gene>
<reference evidence="1" key="1">
    <citation type="submission" date="2022-03" db="EMBL/GenBank/DDBJ databases">
        <authorList>
            <person name="Alioto T."/>
            <person name="Alioto T."/>
            <person name="Gomez Garrido J."/>
        </authorList>
    </citation>
    <scope>NUCLEOTIDE SEQUENCE</scope>
</reference>
<keyword evidence="2" id="KW-1185">Reference proteome</keyword>
<name>A0AAD1R666_PELCU</name>
<sequence>MAAESIPPSTEMVVSLGALGAPCGQGNTFCVTYGSRVLTIDTEADYRKHRPLPLHTPTTWQNHMSLHNL</sequence>
<evidence type="ECO:0000313" key="2">
    <source>
        <dbReference type="Proteomes" id="UP001295444"/>
    </source>
</evidence>
<evidence type="ECO:0000313" key="1">
    <source>
        <dbReference type="EMBL" id="CAH2224599.1"/>
    </source>
</evidence>
<organism evidence="1 2">
    <name type="scientific">Pelobates cultripes</name>
    <name type="common">Western spadefoot toad</name>
    <dbReference type="NCBI Taxonomy" id="61616"/>
    <lineage>
        <taxon>Eukaryota</taxon>
        <taxon>Metazoa</taxon>
        <taxon>Chordata</taxon>
        <taxon>Craniata</taxon>
        <taxon>Vertebrata</taxon>
        <taxon>Euteleostomi</taxon>
        <taxon>Amphibia</taxon>
        <taxon>Batrachia</taxon>
        <taxon>Anura</taxon>
        <taxon>Pelobatoidea</taxon>
        <taxon>Pelobatidae</taxon>
        <taxon>Pelobates</taxon>
    </lineage>
</organism>
<feature type="non-terminal residue" evidence="1">
    <location>
        <position position="69"/>
    </location>
</feature>
<dbReference type="AlphaFoldDB" id="A0AAD1R666"/>
<accession>A0AAD1R666</accession>